<reference evidence="2 3" key="1">
    <citation type="journal article" date="2020" name="Genome Biol. Evol.">
        <title>Rhizobium dioscoreae sp. nov., a plant growth-promoting bacterium isolated from yam (Dioscorea species).</title>
        <authorList>
            <person name="Ouyabe M."/>
            <person name="Tanaka N."/>
            <person name="Shiwa Y."/>
            <person name="Fujita N."/>
            <person name="Kikuno H."/>
            <person name="Babil P."/>
            <person name="Shiwachi H."/>
        </authorList>
    </citation>
    <scope>NUCLEOTIDE SEQUENCE [LARGE SCALE GENOMIC DNA]</scope>
    <source>
        <strain evidence="2 3">S-93</strain>
    </source>
</reference>
<dbReference type="Proteomes" id="UP000390335">
    <property type="component" value="Unassembled WGS sequence"/>
</dbReference>
<comment type="caution">
    <text evidence="2">The sequence shown here is derived from an EMBL/GenBank/DDBJ whole genome shotgun (WGS) entry which is preliminary data.</text>
</comment>
<accession>A0ABQ0Z0R3</accession>
<protein>
    <submittedName>
        <fullName evidence="2">Uncharacterized protein</fullName>
    </submittedName>
</protein>
<organism evidence="2 3">
    <name type="scientific">Rhizobium dioscoreae</name>
    <dbReference type="NCBI Taxonomy" id="2653122"/>
    <lineage>
        <taxon>Bacteria</taxon>
        <taxon>Pseudomonadati</taxon>
        <taxon>Pseudomonadota</taxon>
        <taxon>Alphaproteobacteria</taxon>
        <taxon>Hyphomicrobiales</taxon>
        <taxon>Rhizobiaceae</taxon>
        <taxon>Rhizobium/Agrobacterium group</taxon>
        <taxon>Rhizobium</taxon>
    </lineage>
</organism>
<dbReference type="EMBL" id="BLAJ01000002">
    <property type="protein sequence ID" value="GES48894.1"/>
    <property type="molecule type" value="Genomic_DNA"/>
</dbReference>
<evidence type="ECO:0000313" key="3">
    <source>
        <dbReference type="Proteomes" id="UP000390335"/>
    </source>
</evidence>
<name>A0ABQ0Z0R3_9HYPH</name>
<evidence type="ECO:0000313" key="2">
    <source>
        <dbReference type="EMBL" id="GES48894.1"/>
    </source>
</evidence>
<feature type="compositionally biased region" description="Polar residues" evidence="1">
    <location>
        <begin position="8"/>
        <end position="17"/>
    </location>
</feature>
<sequence>MASVLRSRLSNRSGASNEKQKLPWGTVAKQPKQPKYDAGQNRVQLKLSNKMKFRTAIDDILTIAGPLIAAFAGKDILAL</sequence>
<gene>
    <name evidence="2" type="ORF">RsS93_15080</name>
</gene>
<keyword evidence="3" id="KW-1185">Reference proteome</keyword>
<proteinExistence type="predicted"/>
<feature type="region of interest" description="Disordered" evidence="1">
    <location>
        <begin position="1"/>
        <end position="39"/>
    </location>
</feature>
<evidence type="ECO:0000256" key="1">
    <source>
        <dbReference type="SAM" id="MobiDB-lite"/>
    </source>
</evidence>